<dbReference type="InterPro" id="IPR050491">
    <property type="entry name" value="AmpC-like"/>
</dbReference>
<evidence type="ECO:0000256" key="1">
    <source>
        <dbReference type="ARBA" id="ARBA00038215"/>
    </source>
</evidence>
<dbReference type="InterPro" id="IPR001466">
    <property type="entry name" value="Beta-lactam-related"/>
</dbReference>
<dbReference type="PANTHER" id="PTHR46825">
    <property type="entry name" value="D-ALANYL-D-ALANINE-CARBOXYPEPTIDASE/ENDOPEPTIDASE AMPH"/>
    <property type="match status" value="1"/>
</dbReference>
<keyword evidence="4" id="KW-1185">Reference proteome</keyword>
<evidence type="ECO:0000313" key="4">
    <source>
        <dbReference type="Proteomes" id="UP000326565"/>
    </source>
</evidence>
<dbReference type="SUPFAM" id="SSF56601">
    <property type="entry name" value="beta-lactamase/transpeptidase-like"/>
    <property type="match status" value="1"/>
</dbReference>
<dbReference type="AlphaFoldDB" id="A0A5N5XD25"/>
<protein>
    <submittedName>
        <fullName evidence="3">Beta-lactamase/transpeptidase-like protein</fullName>
    </submittedName>
</protein>
<proteinExistence type="inferred from homology"/>
<dbReference type="OrthoDB" id="5946976at2759"/>
<reference evidence="3 4" key="1">
    <citation type="submission" date="2019-04" db="EMBL/GenBank/DDBJ databases">
        <title>Friends and foes A comparative genomics study of 23 Aspergillus species from section Flavi.</title>
        <authorList>
            <consortium name="DOE Joint Genome Institute"/>
            <person name="Kjaerbolling I."/>
            <person name="Vesth T."/>
            <person name="Frisvad J.C."/>
            <person name="Nybo J.L."/>
            <person name="Theobald S."/>
            <person name="Kildgaard S."/>
            <person name="Isbrandt T."/>
            <person name="Kuo A."/>
            <person name="Sato A."/>
            <person name="Lyhne E.K."/>
            <person name="Kogle M.E."/>
            <person name="Wiebenga A."/>
            <person name="Kun R.S."/>
            <person name="Lubbers R.J."/>
            <person name="Makela M.R."/>
            <person name="Barry K."/>
            <person name="Chovatia M."/>
            <person name="Clum A."/>
            <person name="Daum C."/>
            <person name="Haridas S."/>
            <person name="He G."/>
            <person name="LaButti K."/>
            <person name="Lipzen A."/>
            <person name="Mondo S."/>
            <person name="Riley R."/>
            <person name="Salamov A."/>
            <person name="Simmons B.A."/>
            <person name="Magnuson J.K."/>
            <person name="Henrissat B."/>
            <person name="Mortensen U.H."/>
            <person name="Larsen T.O."/>
            <person name="Devries R.P."/>
            <person name="Grigoriev I.V."/>
            <person name="Machida M."/>
            <person name="Baker S.E."/>
            <person name="Andersen M.R."/>
        </authorList>
    </citation>
    <scope>NUCLEOTIDE SEQUENCE [LARGE SCALE GENOMIC DNA]</scope>
    <source>
        <strain evidence="3 4">CBS 151.66</strain>
    </source>
</reference>
<gene>
    <name evidence="3" type="ORF">BDV29DRAFT_188350</name>
</gene>
<comment type="similarity">
    <text evidence="1">Belongs to the peptidase S12 family.</text>
</comment>
<dbReference type="Gene3D" id="3.40.710.10">
    <property type="entry name" value="DD-peptidase/beta-lactamase superfamily"/>
    <property type="match status" value="1"/>
</dbReference>
<evidence type="ECO:0000313" key="3">
    <source>
        <dbReference type="EMBL" id="KAB8077977.1"/>
    </source>
</evidence>
<evidence type="ECO:0000259" key="2">
    <source>
        <dbReference type="Pfam" id="PF00144"/>
    </source>
</evidence>
<organism evidence="3 4">
    <name type="scientific">Aspergillus leporis</name>
    <dbReference type="NCBI Taxonomy" id="41062"/>
    <lineage>
        <taxon>Eukaryota</taxon>
        <taxon>Fungi</taxon>
        <taxon>Dikarya</taxon>
        <taxon>Ascomycota</taxon>
        <taxon>Pezizomycotina</taxon>
        <taxon>Eurotiomycetes</taxon>
        <taxon>Eurotiomycetidae</taxon>
        <taxon>Eurotiales</taxon>
        <taxon>Aspergillaceae</taxon>
        <taxon>Aspergillus</taxon>
        <taxon>Aspergillus subgen. Circumdati</taxon>
    </lineage>
</organism>
<sequence>MAASQPRLMPMAKSLPSNEDLHERANDILPPINAIQQIGGTQTMAEHHLGFADVENQRAANSMTRYPIGFLFKAFVVAIVAQLVHEEQLQWHELITTYLPELSSMAGPMPADQLTLIDLLSHQTGLARLDAMWLGANNEINSPKHSTLAMCKQLPAFHRPRSEWLYNNWMYSLAGEIIGRVSNLSWGQALESRVLDQVGLSETSVIESKVPSGSTALPYAILNDKTKWRIGNTAGGIRSTVHNLLSRGNLLASTFNGEEQPLHQLDTTLSGYNFINKSPQSTSCLVEPMPVIGSGYGRRLFFYHNCCLPGYNNCIMLLPAEPITAVVLANSIL</sequence>
<dbReference type="Proteomes" id="UP000326565">
    <property type="component" value="Unassembled WGS sequence"/>
</dbReference>
<accession>A0A5N5XD25</accession>
<name>A0A5N5XD25_9EURO</name>
<dbReference type="PANTHER" id="PTHR46825:SF14">
    <property type="entry name" value="BETA-LACTAMASE-RELATED DOMAIN-CONTAINING PROTEIN"/>
    <property type="match status" value="1"/>
</dbReference>
<dbReference type="Pfam" id="PF00144">
    <property type="entry name" value="Beta-lactamase"/>
    <property type="match status" value="1"/>
</dbReference>
<dbReference type="InterPro" id="IPR012338">
    <property type="entry name" value="Beta-lactam/transpept-like"/>
</dbReference>
<feature type="domain" description="Beta-lactamase-related" evidence="2">
    <location>
        <begin position="40"/>
        <end position="331"/>
    </location>
</feature>
<dbReference type="EMBL" id="ML732163">
    <property type="protein sequence ID" value="KAB8077977.1"/>
    <property type="molecule type" value="Genomic_DNA"/>
</dbReference>